<feature type="transmembrane region" description="Helical" evidence="1">
    <location>
        <begin position="299"/>
        <end position="319"/>
    </location>
</feature>
<feature type="transmembrane region" description="Helical" evidence="1">
    <location>
        <begin position="198"/>
        <end position="218"/>
    </location>
</feature>
<feature type="transmembrane region" description="Helical" evidence="1">
    <location>
        <begin position="31"/>
        <end position="50"/>
    </location>
</feature>
<gene>
    <name evidence="3" type="ORF">ARMSODRAFT_1008332</name>
</gene>
<feature type="signal peptide" evidence="2">
    <location>
        <begin position="1"/>
        <end position="15"/>
    </location>
</feature>
<keyword evidence="2" id="KW-0732">Signal</keyword>
<sequence>MLLFVLLALTKGVLCDSDIGNPDVSDQRTLLQIIWSCSATIFACTWLAVHPNVPGRSIKRRGRLAIALRRARLMLLTLMAPEIVIGWAAAQWRVARHIRNLSPQKLTMAHGFFVAMGGFCNSSGDILSCKDFYPLEHELNREACRESWITALAEVPEEEIEERSKADGFSKAIAIVQIFWFVLQCLARQIQHLPIVPIEMSALAFSILSIVLYMIWWYKPFDVQVHIVLPLGAKLDYAGHDDRGHVGFLRFINDWYYNVLVAVYGCADDDTIPTIETGVSEIYVADYIDNPSLPSTPAMLRWFAAWAVGALFGSMYLVDWSYEFASDVERIIWRTSAITITSIPLWFFVQGYSFFFCPSHLSMVFAATCYIAARMCIIVLALMSLRCLRPAALLEVSWTTYIPHV</sequence>
<dbReference type="PANTHER" id="PTHR35043">
    <property type="entry name" value="TRANSCRIPTION FACTOR DOMAIN-CONTAINING PROTEIN"/>
    <property type="match status" value="1"/>
</dbReference>
<evidence type="ECO:0000256" key="2">
    <source>
        <dbReference type="SAM" id="SignalP"/>
    </source>
</evidence>
<accession>A0A2H3AXK3</accession>
<name>A0A2H3AXK3_9AGAR</name>
<dbReference type="Proteomes" id="UP000218334">
    <property type="component" value="Unassembled WGS sequence"/>
</dbReference>
<keyword evidence="4" id="KW-1185">Reference proteome</keyword>
<organism evidence="3 4">
    <name type="scientific">Armillaria solidipes</name>
    <dbReference type="NCBI Taxonomy" id="1076256"/>
    <lineage>
        <taxon>Eukaryota</taxon>
        <taxon>Fungi</taxon>
        <taxon>Dikarya</taxon>
        <taxon>Basidiomycota</taxon>
        <taxon>Agaricomycotina</taxon>
        <taxon>Agaricomycetes</taxon>
        <taxon>Agaricomycetidae</taxon>
        <taxon>Agaricales</taxon>
        <taxon>Marasmiineae</taxon>
        <taxon>Physalacriaceae</taxon>
        <taxon>Armillaria</taxon>
    </lineage>
</organism>
<dbReference type="STRING" id="1076256.A0A2H3AXK3"/>
<keyword evidence="1" id="KW-1133">Transmembrane helix</keyword>
<dbReference type="EMBL" id="KZ293468">
    <property type="protein sequence ID" value="PBK62250.1"/>
    <property type="molecule type" value="Genomic_DNA"/>
</dbReference>
<dbReference type="AlphaFoldDB" id="A0A2H3AXK3"/>
<dbReference type="PANTHER" id="PTHR35043:SF7">
    <property type="entry name" value="TRANSCRIPTION FACTOR DOMAIN-CONTAINING PROTEIN"/>
    <property type="match status" value="1"/>
</dbReference>
<evidence type="ECO:0000313" key="4">
    <source>
        <dbReference type="Proteomes" id="UP000218334"/>
    </source>
</evidence>
<reference evidence="4" key="1">
    <citation type="journal article" date="2017" name="Nat. Ecol. Evol.">
        <title>Genome expansion and lineage-specific genetic innovations in the forest pathogenic fungi Armillaria.</title>
        <authorList>
            <person name="Sipos G."/>
            <person name="Prasanna A.N."/>
            <person name="Walter M.C."/>
            <person name="O'Connor E."/>
            <person name="Balint B."/>
            <person name="Krizsan K."/>
            <person name="Kiss B."/>
            <person name="Hess J."/>
            <person name="Varga T."/>
            <person name="Slot J."/>
            <person name="Riley R."/>
            <person name="Boka B."/>
            <person name="Rigling D."/>
            <person name="Barry K."/>
            <person name="Lee J."/>
            <person name="Mihaltcheva S."/>
            <person name="LaButti K."/>
            <person name="Lipzen A."/>
            <person name="Waldron R."/>
            <person name="Moloney N.M."/>
            <person name="Sperisen C."/>
            <person name="Kredics L."/>
            <person name="Vagvoelgyi C."/>
            <person name="Patrignani A."/>
            <person name="Fitzpatrick D."/>
            <person name="Nagy I."/>
            <person name="Doyle S."/>
            <person name="Anderson J.B."/>
            <person name="Grigoriev I.V."/>
            <person name="Gueldener U."/>
            <person name="Muensterkoetter M."/>
            <person name="Nagy L.G."/>
        </authorList>
    </citation>
    <scope>NUCLEOTIDE SEQUENCE [LARGE SCALE GENOMIC DNA]</scope>
    <source>
        <strain evidence="4">28-4</strain>
    </source>
</reference>
<feature type="transmembrane region" description="Helical" evidence="1">
    <location>
        <begin position="361"/>
        <end position="383"/>
    </location>
</feature>
<evidence type="ECO:0000313" key="3">
    <source>
        <dbReference type="EMBL" id="PBK62250.1"/>
    </source>
</evidence>
<feature type="chain" id="PRO_5013904054" evidence="2">
    <location>
        <begin position="16"/>
        <end position="405"/>
    </location>
</feature>
<keyword evidence="1" id="KW-0472">Membrane</keyword>
<proteinExistence type="predicted"/>
<protein>
    <submittedName>
        <fullName evidence="3">Uncharacterized protein</fullName>
    </submittedName>
</protein>
<evidence type="ECO:0000256" key="1">
    <source>
        <dbReference type="SAM" id="Phobius"/>
    </source>
</evidence>
<keyword evidence="1" id="KW-0812">Transmembrane</keyword>
<feature type="transmembrane region" description="Helical" evidence="1">
    <location>
        <begin position="331"/>
        <end position="349"/>
    </location>
</feature>